<dbReference type="EMBL" id="LRBG01000022">
    <property type="protein sequence ID" value="KXU86449.1"/>
    <property type="molecule type" value="Genomic_DNA"/>
</dbReference>
<dbReference type="AlphaFoldDB" id="A0A149PN89"/>
<accession>A0A149PN89</accession>
<name>A0A149PN89_9BURK</name>
<keyword evidence="2" id="KW-1185">Reference proteome</keyword>
<evidence type="ECO:0000313" key="1">
    <source>
        <dbReference type="EMBL" id="KXU86449.1"/>
    </source>
</evidence>
<dbReference type="Proteomes" id="UP000075613">
    <property type="component" value="Unassembled WGS sequence"/>
</dbReference>
<proteinExistence type="predicted"/>
<gene>
    <name evidence="1" type="ORF">CI15_18560</name>
</gene>
<evidence type="ECO:0000313" key="2">
    <source>
        <dbReference type="Proteomes" id="UP000075613"/>
    </source>
</evidence>
<protein>
    <submittedName>
        <fullName evidence="1">Uncharacterized protein</fullName>
    </submittedName>
</protein>
<sequence>MVDAPRANPFAEATGFRSRASQAASSAVGRTRVLHRNVCCPRYVETLAAWTALNSTPRLARGIPYPLISDSVRCHA</sequence>
<comment type="caution">
    <text evidence="1">The sequence shown here is derived from an EMBL/GenBank/DDBJ whole genome shotgun (WGS) entry which is preliminary data.</text>
</comment>
<dbReference type="STRING" id="1399968.CI15_18560"/>
<organism evidence="1 2">
    <name type="scientific">Paraburkholderia monticola</name>
    <dbReference type="NCBI Taxonomy" id="1399968"/>
    <lineage>
        <taxon>Bacteria</taxon>
        <taxon>Pseudomonadati</taxon>
        <taxon>Pseudomonadota</taxon>
        <taxon>Betaproteobacteria</taxon>
        <taxon>Burkholderiales</taxon>
        <taxon>Burkholderiaceae</taxon>
        <taxon>Paraburkholderia</taxon>
    </lineage>
</organism>
<reference evidence="1 2" key="1">
    <citation type="journal article" date="2015" name="Int. J. Syst. Evol. Microbiol.">
        <title>Burkholderia monticola sp. nov., isolated from mountain soil.</title>
        <authorList>
            <person name="Baek I."/>
            <person name="Seo B."/>
            <person name="Lee I."/>
            <person name="Yi H."/>
            <person name="Chun J."/>
        </authorList>
    </citation>
    <scope>NUCLEOTIDE SEQUENCE [LARGE SCALE GENOMIC DNA]</scope>
    <source>
        <strain evidence="1 2">JC2948</strain>
    </source>
</reference>